<dbReference type="AlphaFoldDB" id="A0A2T9ZI69"/>
<sequence>MKLVIISLVLIFLSLTVNAENVLKIRNHYLNNYNGEVGKSFIVRKHPNQVKRLDTKANTSSKPESQRITSSAFSVEPQASPSTDTLKISTTKPNTSSVKDLVPTKPIPTPTSQKSKPSALTKSIPTPSPPKTSSQKPQINTDKEIKTTIYPASRTSTSGKEEPTTTIFTTKYVYKTVDAPETPKLPTKSTASKNASRPPSVSVKVVAIKKTVLLATKIVTAKTKPSLQTNLPKILTK</sequence>
<feature type="compositionally biased region" description="Polar residues" evidence="1">
    <location>
        <begin position="110"/>
        <end position="120"/>
    </location>
</feature>
<dbReference type="Proteomes" id="UP000245609">
    <property type="component" value="Unassembled WGS sequence"/>
</dbReference>
<feature type="region of interest" description="Disordered" evidence="1">
    <location>
        <begin position="53"/>
        <end position="144"/>
    </location>
</feature>
<keyword evidence="4" id="KW-1185">Reference proteome</keyword>
<accession>A0A2T9ZI69</accession>
<protein>
    <submittedName>
        <fullName evidence="3">Uncharacterized protein</fullName>
    </submittedName>
</protein>
<evidence type="ECO:0000313" key="3">
    <source>
        <dbReference type="EMBL" id="PVV04282.1"/>
    </source>
</evidence>
<comment type="caution">
    <text evidence="3">The sequence shown here is derived from an EMBL/GenBank/DDBJ whole genome shotgun (WGS) entry which is preliminary data.</text>
</comment>
<proteinExistence type="predicted"/>
<feature type="compositionally biased region" description="Polar residues" evidence="1">
    <location>
        <begin position="56"/>
        <end position="98"/>
    </location>
</feature>
<name>A0A2T9ZI69_9FUNG</name>
<feature type="compositionally biased region" description="Low complexity" evidence="1">
    <location>
        <begin position="121"/>
        <end position="139"/>
    </location>
</feature>
<keyword evidence="2" id="KW-0732">Signal</keyword>
<gene>
    <name evidence="3" type="ORF">BB560_001229</name>
</gene>
<feature type="chain" id="PRO_5015556623" evidence="2">
    <location>
        <begin position="20"/>
        <end position="237"/>
    </location>
</feature>
<evidence type="ECO:0000256" key="2">
    <source>
        <dbReference type="SAM" id="SignalP"/>
    </source>
</evidence>
<dbReference type="EMBL" id="MBFS01000143">
    <property type="protein sequence ID" value="PVV04282.1"/>
    <property type="molecule type" value="Genomic_DNA"/>
</dbReference>
<feature type="signal peptide" evidence="2">
    <location>
        <begin position="1"/>
        <end position="19"/>
    </location>
</feature>
<reference evidence="3 4" key="1">
    <citation type="journal article" date="2018" name="MBio">
        <title>Comparative Genomics Reveals the Core Gene Toolbox for the Fungus-Insect Symbiosis.</title>
        <authorList>
            <person name="Wang Y."/>
            <person name="Stata M."/>
            <person name="Wang W."/>
            <person name="Stajich J.E."/>
            <person name="White M.M."/>
            <person name="Moncalvo J.M."/>
        </authorList>
    </citation>
    <scope>NUCLEOTIDE SEQUENCE [LARGE SCALE GENOMIC DNA]</scope>
    <source>
        <strain evidence="3 4">SC-DP-2</strain>
    </source>
</reference>
<organism evidence="3 4">
    <name type="scientific">Smittium megazygosporum</name>
    <dbReference type="NCBI Taxonomy" id="133381"/>
    <lineage>
        <taxon>Eukaryota</taxon>
        <taxon>Fungi</taxon>
        <taxon>Fungi incertae sedis</taxon>
        <taxon>Zoopagomycota</taxon>
        <taxon>Kickxellomycotina</taxon>
        <taxon>Harpellomycetes</taxon>
        <taxon>Harpellales</taxon>
        <taxon>Legeriomycetaceae</taxon>
        <taxon>Smittium</taxon>
    </lineage>
</organism>
<evidence type="ECO:0000313" key="4">
    <source>
        <dbReference type="Proteomes" id="UP000245609"/>
    </source>
</evidence>
<evidence type="ECO:0000256" key="1">
    <source>
        <dbReference type="SAM" id="MobiDB-lite"/>
    </source>
</evidence>
<dbReference type="STRING" id="133381.A0A2T9ZI69"/>